<feature type="compositionally biased region" description="Acidic residues" evidence="1">
    <location>
        <begin position="96"/>
        <end position="110"/>
    </location>
</feature>
<reference evidence="2 3" key="1">
    <citation type="submission" date="2017-03" db="EMBL/GenBank/DDBJ databases">
        <title>Genomes of endolithic fungi from Antarctica.</title>
        <authorList>
            <person name="Coleine C."/>
            <person name="Masonjones S."/>
            <person name="Stajich J.E."/>
        </authorList>
    </citation>
    <scope>NUCLEOTIDE SEQUENCE [LARGE SCALE GENOMIC DNA]</scope>
    <source>
        <strain evidence="2 3">CCFEE 5184</strain>
    </source>
</reference>
<feature type="compositionally biased region" description="Polar residues" evidence="1">
    <location>
        <begin position="76"/>
        <end position="89"/>
    </location>
</feature>
<name>A0A4V5NDW9_9PEZI</name>
<keyword evidence="3" id="KW-1185">Reference proteome</keyword>
<dbReference type="EMBL" id="NAJQ01000782">
    <property type="protein sequence ID" value="TKA64939.1"/>
    <property type="molecule type" value="Genomic_DNA"/>
</dbReference>
<dbReference type="AlphaFoldDB" id="A0A4V5NDW9"/>
<feature type="region of interest" description="Disordered" evidence="1">
    <location>
        <begin position="298"/>
        <end position="329"/>
    </location>
</feature>
<dbReference type="Proteomes" id="UP000309340">
    <property type="component" value="Unassembled WGS sequence"/>
</dbReference>
<feature type="region of interest" description="Disordered" evidence="1">
    <location>
        <begin position="72"/>
        <end position="121"/>
    </location>
</feature>
<evidence type="ECO:0000313" key="2">
    <source>
        <dbReference type="EMBL" id="TKA64939.1"/>
    </source>
</evidence>
<accession>A0A4V5NDW9</accession>
<sequence>MLPSSQHPAYRIFATGSASLQDLVDTINSQVKYRQCIFGLDVARAISEILSREENAPIRLQGDRVVLVGGGDQQAEPATNTPSGGTDVQTAADRPTDDDGDDYDELYDLSDNDKKSKKRTERSCLQGAADLSARRHSLPVQYGFPKSSIFLRTQHECLQEPQTSLLVGTRCWGVMETERRMTVRPDGYTVLFTCPVFGDDPRYYNLDAARATYGLLFESEYEWEAVAAAFGEYDTKAPYVYMIIEDTGPDEELMAAMLADEEAALEAAVDEAAGLGEQMELQRDADLVLGQDGDEVVGKRGDEVMGEEEDEVVSEDEDEVTGKSRDAGADYHIRDSIDCAPRGTLRLP</sequence>
<comment type="caution">
    <text evidence="2">The sequence shown here is derived from an EMBL/GenBank/DDBJ whole genome shotgun (WGS) entry which is preliminary data.</text>
</comment>
<evidence type="ECO:0000256" key="1">
    <source>
        <dbReference type="SAM" id="MobiDB-lite"/>
    </source>
</evidence>
<evidence type="ECO:0000313" key="3">
    <source>
        <dbReference type="Proteomes" id="UP000309340"/>
    </source>
</evidence>
<proteinExistence type="predicted"/>
<protein>
    <submittedName>
        <fullName evidence="2">Uncharacterized protein</fullName>
    </submittedName>
</protein>
<gene>
    <name evidence="2" type="ORF">B0A55_10960</name>
</gene>
<feature type="compositionally biased region" description="Acidic residues" evidence="1">
    <location>
        <begin position="304"/>
        <end position="319"/>
    </location>
</feature>
<organism evidence="2 3">
    <name type="scientific">Friedmanniomyces simplex</name>
    <dbReference type="NCBI Taxonomy" id="329884"/>
    <lineage>
        <taxon>Eukaryota</taxon>
        <taxon>Fungi</taxon>
        <taxon>Dikarya</taxon>
        <taxon>Ascomycota</taxon>
        <taxon>Pezizomycotina</taxon>
        <taxon>Dothideomycetes</taxon>
        <taxon>Dothideomycetidae</taxon>
        <taxon>Mycosphaerellales</taxon>
        <taxon>Teratosphaeriaceae</taxon>
        <taxon>Friedmanniomyces</taxon>
    </lineage>
</organism>
<feature type="compositionally biased region" description="Basic and acidic residues" evidence="1">
    <location>
        <begin position="320"/>
        <end position="329"/>
    </location>
</feature>